<reference evidence="2 3" key="1">
    <citation type="submission" date="2019-02" db="EMBL/GenBank/DDBJ databases">
        <title>WGS of Pseudoxanthomonas species novum from clinical isolates.</title>
        <authorList>
            <person name="Bernier A.-M."/>
            <person name="Bernard K."/>
            <person name="Vachon A."/>
        </authorList>
    </citation>
    <scope>NUCLEOTIDE SEQUENCE [LARGE SCALE GENOMIC DNA]</scope>
    <source>
        <strain evidence="3">NML 170316</strain>
    </source>
</reference>
<keyword evidence="1" id="KW-0812">Transmembrane</keyword>
<evidence type="ECO:0000313" key="2">
    <source>
        <dbReference type="EMBL" id="TAA20819.1"/>
    </source>
</evidence>
<organism evidence="2 3">
    <name type="scientific">Pseudoxanthomonas winnipegensis</name>
    <dbReference type="NCBI Taxonomy" id="2480810"/>
    <lineage>
        <taxon>Bacteria</taxon>
        <taxon>Pseudomonadati</taxon>
        <taxon>Pseudomonadota</taxon>
        <taxon>Gammaproteobacteria</taxon>
        <taxon>Lysobacterales</taxon>
        <taxon>Lysobacteraceae</taxon>
        <taxon>Pseudoxanthomonas</taxon>
    </lineage>
</organism>
<name>A0ABY1WFX5_9GAMM</name>
<gene>
    <name evidence="2" type="ORF">EA658_07720</name>
</gene>
<dbReference type="RefSeq" id="WP_130532104.1">
    <property type="nucleotide sequence ID" value="NZ_SHMD01000007.1"/>
</dbReference>
<accession>A0ABY1WFX5</accession>
<evidence type="ECO:0000256" key="1">
    <source>
        <dbReference type="SAM" id="Phobius"/>
    </source>
</evidence>
<comment type="caution">
    <text evidence="2">The sequence shown here is derived from an EMBL/GenBank/DDBJ whole genome shotgun (WGS) entry which is preliminary data.</text>
</comment>
<keyword evidence="1" id="KW-1133">Transmembrane helix</keyword>
<feature type="transmembrane region" description="Helical" evidence="1">
    <location>
        <begin position="20"/>
        <end position="37"/>
    </location>
</feature>
<sequence length="220" mass="24768">MCDALLWFFDAITSINWLEVIKALAPVATTIIAFVALKNWQRQDKAKREAEFLDALIEAAHTYIAEVPKLITLLEMAKIGMVSHEPTWESGDDGDKAVKGAIDYIQKNGEHDAKCLLDTLDSVQPSTIKLRSIAAKGQVFKFNGYVKCQNAIAMLTRHFDRIEAFTAVTGSPSWNWKNPEVLKHLKDVMAIDPNEIRESVQKNNVAIIEFARDAYERIYG</sequence>
<dbReference type="Proteomes" id="UP000293089">
    <property type="component" value="Unassembled WGS sequence"/>
</dbReference>
<keyword evidence="1" id="KW-0472">Membrane</keyword>
<protein>
    <submittedName>
        <fullName evidence="2">Uncharacterized protein</fullName>
    </submittedName>
</protein>
<evidence type="ECO:0000313" key="3">
    <source>
        <dbReference type="Proteomes" id="UP000293089"/>
    </source>
</evidence>
<dbReference type="EMBL" id="SHME01000002">
    <property type="protein sequence ID" value="TAA20819.1"/>
    <property type="molecule type" value="Genomic_DNA"/>
</dbReference>
<keyword evidence="3" id="KW-1185">Reference proteome</keyword>
<proteinExistence type="predicted"/>